<dbReference type="SUPFAM" id="SSF53098">
    <property type="entry name" value="Ribonuclease H-like"/>
    <property type="match status" value="1"/>
</dbReference>
<dbReference type="GO" id="GO:0004803">
    <property type="term" value="F:transposase activity"/>
    <property type="evidence" value="ECO:0007669"/>
    <property type="project" value="InterPro"/>
</dbReference>
<feature type="domain" description="Transposase IS4-like" evidence="1">
    <location>
        <begin position="56"/>
        <end position="137"/>
    </location>
</feature>
<organism evidence="2 3">
    <name type="scientific">Pseudaminobacter salicylatoxidans</name>
    <dbReference type="NCBI Taxonomy" id="93369"/>
    <lineage>
        <taxon>Bacteria</taxon>
        <taxon>Pseudomonadati</taxon>
        <taxon>Pseudomonadota</taxon>
        <taxon>Alphaproteobacteria</taxon>
        <taxon>Hyphomicrobiales</taxon>
        <taxon>Phyllobacteriaceae</taxon>
        <taxon>Pseudaminobacter</taxon>
    </lineage>
</organism>
<proteinExistence type="predicted"/>
<reference evidence="2 3" key="1">
    <citation type="submission" date="2018-05" db="EMBL/GenBank/DDBJ databases">
        <title>Genomic Encyclopedia of Type Strains, Phase IV (KMG-IV): sequencing the most valuable type-strain genomes for metagenomic binning, comparative biology and taxonomic classification.</title>
        <authorList>
            <person name="Goeker M."/>
        </authorList>
    </citation>
    <scope>NUCLEOTIDE SEQUENCE [LARGE SCALE GENOMIC DNA]</scope>
    <source>
        <strain evidence="2 3">DSM 6986</strain>
    </source>
</reference>
<dbReference type="InterPro" id="IPR012337">
    <property type="entry name" value="RNaseH-like_sf"/>
</dbReference>
<comment type="caution">
    <text evidence="2">The sequence shown here is derived from an EMBL/GenBank/DDBJ whole genome shotgun (WGS) entry which is preliminary data.</text>
</comment>
<name>A0A316BH31_PSESE</name>
<dbReference type="GO" id="GO:0003677">
    <property type="term" value="F:DNA binding"/>
    <property type="evidence" value="ECO:0007669"/>
    <property type="project" value="InterPro"/>
</dbReference>
<evidence type="ECO:0000313" key="3">
    <source>
        <dbReference type="Proteomes" id="UP000245396"/>
    </source>
</evidence>
<dbReference type="GO" id="GO:0006313">
    <property type="term" value="P:DNA transposition"/>
    <property type="evidence" value="ECO:0007669"/>
    <property type="project" value="InterPro"/>
</dbReference>
<keyword evidence="3" id="KW-1185">Reference proteome</keyword>
<dbReference type="AlphaFoldDB" id="A0A316BH31"/>
<protein>
    <submittedName>
        <fullName evidence="2">DDE family transposase</fullName>
    </submittedName>
</protein>
<dbReference type="Gene3D" id="3.90.350.10">
    <property type="entry name" value="Transposase Inhibitor Protein From Tn5, Chain A, domain 1"/>
    <property type="match status" value="1"/>
</dbReference>
<dbReference type="InterPro" id="IPR002559">
    <property type="entry name" value="Transposase_11"/>
</dbReference>
<accession>A0A316BH31</accession>
<evidence type="ECO:0000313" key="2">
    <source>
        <dbReference type="EMBL" id="PWJ72192.1"/>
    </source>
</evidence>
<sequence>MMGFLRGLGDRESGETTVMVGRGWNREPWTPFPARLIAVQLPPDKVQSSKARILNDNRRKGRVVQPKTLEAANHVLLLTSLDPDEYPAERVGALYRLRWQVELAFKRLKSLLHLDALRAKDPELARAWIFTNLLAAFIIDDMVQHTLDSPP</sequence>
<dbReference type="Pfam" id="PF01609">
    <property type="entry name" value="DDE_Tnp_1"/>
    <property type="match status" value="1"/>
</dbReference>
<dbReference type="EMBL" id="QGGG01000040">
    <property type="protein sequence ID" value="PWJ72192.1"/>
    <property type="molecule type" value="Genomic_DNA"/>
</dbReference>
<dbReference type="PANTHER" id="PTHR33258">
    <property type="entry name" value="TRANSPOSASE INSL FOR INSERTION SEQUENCE ELEMENT IS186A-RELATED"/>
    <property type="match status" value="1"/>
</dbReference>
<gene>
    <name evidence="2" type="ORF">C7441_1402</name>
</gene>
<dbReference type="PANTHER" id="PTHR33258:SF1">
    <property type="entry name" value="TRANSPOSASE INSL FOR INSERTION SEQUENCE ELEMENT IS186A-RELATED"/>
    <property type="match status" value="1"/>
</dbReference>
<dbReference type="Proteomes" id="UP000245396">
    <property type="component" value="Unassembled WGS sequence"/>
</dbReference>
<evidence type="ECO:0000259" key="1">
    <source>
        <dbReference type="Pfam" id="PF01609"/>
    </source>
</evidence>